<proteinExistence type="predicted"/>
<protein>
    <submittedName>
        <fullName evidence="2">Uncharacterized protein</fullName>
    </submittedName>
</protein>
<feature type="compositionally biased region" description="Polar residues" evidence="1">
    <location>
        <begin position="524"/>
        <end position="534"/>
    </location>
</feature>
<name>A0A149UPD3_9PROT</name>
<organism evidence="2 3">
    <name type="scientific">Acetobacter malorum</name>
    <dbReference type="NCBI Taxonomy" id="178901"/>
    <lineage>
        <taxon>Bacteria</taxon>
        <taxon>Pseudomonadati</taxon>
        <taxon>Pseudomonadota</taxon>
        <taxon>Alphaproteobacteria</taxon>
        <taxon>Acetobacterales</taxon>
        <taxon>Acetobacteraceae</taxon>
        <taxon>Acetobacter</taxon>
    </lineage>
</organism>
<gene>
    <name evidence="2" type="ORF">AD951_04790</name>
</gene>
<evidence type="ECO:0000256" key="1">
    <source>
        <dbReference type="SAM" id="MobiDB-lite"/>
    </source>
</evidence>
<feature type="compositionally biased region" description="Low complexity" evidence="1">
    <location>
        <begin position="542"/>
        <end position="566"/>
    </location>
</feature>
<dbReference type="Proteomes" id="UP000075377">
    <property type="component" value="Unassembled WGS sequence"/>
</dbReference>
<feature type="compositionally biased region" description="Acidic residues" evidence="1">
    <location>
        <begin position="567"/>
        <end position="592"/>
    </location>
</feature>
<sequence length="592" mass="63666">MVDEVQKWRRLVASGQLPRERPVASDDLAYRDDDGEIIYTVVSRWQDRHTPSDFGTAYRTRSLADAIQKMRDYRMVAQDGHYGVPGDPEIRVGGMPVLTDAELYALEHGRLPNGRVPVAVLNSITADDSQRFKGKKPGLDSIFGARLDPIYRRPKDAPTYTVGDVPLNHAMSDILDAARRGGMDERQHRRLEDFAAFATLAGSAATQEEVEKAWKRVQQTAPTQEELDAAWAARKAEMLQEAREFVAKAKHAAGRIIPLARGVLSSVWHALREDFAPHPGSASPHPGSPGHGHGHGGPVDVTPYASAILDEANVKGAWRDFPGYMNAYERGQAVGDHLSFKESLPTDPADILTPVSDISQSYSDAPPMGWKTQYPLTGGAVLDAMNEVQKRGGRTLINANRVIDIARMADAAKAVSRLGSATATQAEARAAGRALFDLVQAVGEGSETVLLDRMKVSGERLSTLGFDAKTAILTGFEDAMHSAGTATGARVTSLMAELDRRMATPAPAATPSPQPNTTGPETAPQGQKPDQTAADQPPHGTAPNDNAKPSNPSSPAPISLSALEGLESLEEDHDPDGDEPLPLDEEEMGMSI</sequence>
<feature type="region of interest" description="Disordered" evidence="1">
    <location>
        <begin position="275"/>
        <end position="300"/>
    </location>
</feature>
<dbReference type="PATRIC" id="fig|178901.14.peg.961"/>
<reference evidence="2 3" key="1">
    <citation type="submission" date="2015-06" db="EMBL/GenBank/DDBJ databases">
        <title>Improved classification and identification of acetic acid bacteria using matrix-assisted laser desorption/ionization time-of-flight mass spectrometry; Gluconobacter nephelii and Gluconobacter uchimurae are later heterotypic synonyms of Gluconobacter japonicus and Gluconobacter oxydans, respectively.</title>
        <authorList>
            <person name="Li L."/>
            <person name="Cleenwerck I."/>
            <person name="De Vuyst L."/>
            <person name="Vandamme P."/>
        </authorList>
    </citation>
    <scope>NUCLEOTIDE SEQUENCE [LARGE SCALE GENOMIC DNA]</scope>
    <source>
        <strain evidence="2 3">LMG 1699</strain>
    </source>
</reference>
<comment type="caution">
    <text evidence="2">The sequence shown here is derived from an EMBL/GenBank/DDBJ whole genome shotgun (WGS) entry which is preliminary data.</text>
</comment>
<dbReference type="EMBL" id="LHZX01000261">
    <property type="protein sequence ID" value="KXV69859.1"/>
    <property type="molecule type" value="Genomic_DNA"/>
</dbReference>
<evidence type="ECO:0000313" key="3">
    <source>
        <dbReference type="Proteomes" id="UP000075377"/>
    </source>
</evidence>
<dbReference type="AlphaFoldDB" id="A0A149UPD3"/>
<accession>A0A149UPD3</accession>
<evidence type="ECO:0000313" key="2">
    <source>
        <dbReference type="EMBL" id="KXV69859.1"/>
    </source>
</evidence>
<feature type="region of interest" description="Disordered" evidence="1">
    <location>
        <begin position="504"/>
        <end position="592"/>
    </location>
</feature>